<sequence length="64" mass="7608">MVCKMHKIADKKQEILFSRIKDLLNFNQNHLIKLPFFIDSEKRNNSSKLILISLCQTIPYLLFN</sequence>
<gene>
    <name evidence="1" type="ORF">BpHYR1_005662</name>
</gene>
<organism evidence="1 2">
    <name type="scientific">Brachionus plicatilis</name>
    <name type="common">Marine rotifer</name>
    <name type="synonym">Brachionus muelleri</name>
    <dbReference type="NCBI Taxonomy" id="10195"/>
    <lineage>
        <taxon>Eukaryota</taxon>
        <taxon>Metazoa</taxon>
        <taxon>Spiralia</taxon>
        <taxon>Gnathifera</taxon>
        <taxon>Rotifera</taxon>
        <taxon>Eurotatoria</taxon>
        <taxon>Monogononta</taxon>
        <taxon>Pseudotrocha</taxon>
        <taxon>Ploima</taxon>
        <taxon>Brachionidae</taxon>
        <taxon>Brachionus</taxon>
    </lineage>
</organism>
<protein>
    <submittedName>
        <fullName evidence="1">Uncharacterized protein</fullName>
    </submittedName>
</protein>
<dbReference type="AlphaFoldDB" id="A0A3M7Q097"/>
<dbReference type="Proteomes" id="UP000276133">
    <property type="component" value="Unassembled WGS sequence"/>
</dbReference>
<name>A0A3M7Q097_BRAPC</name>
<reference evidence="1 2" key="1">
    <citation type="journal article" date="2018" name="Sci. Rep.">
        <title>Genomic signatures of local adaptation to the degree of environmental predictability in rotifers.</title>
        <authorList>
            <person name="Franch-Gras L."/>
            <person name="Hahn C."/>
            <person name="Garcia-Roger E.M."/>
            <person name="Carmona M.J."/>
            <person name="Serra M."/>
            <person name="Gomez A."/>
        </authorList>
    </citation>
    <scope>NUCLEOTIDE SEQUENCE [LARGE SCALE GENOMIC DNA]</scope>
    <source>
        <strain evidence="1">HYR1</strain>
    </source>
</reference>
<accession>A0A3M7Q097</accession>
<evidence type="ECO:0000313" key="1">
    <source>
        <dbReference type="EMBL" id="RNA04703.1"/>
    </source>
</evidence>
<proteinExistence type="predicted"/>
<evidence type="ECO:0000313" key="2">
    <source>
        <dbReference type="Proteomes" id="UP000276133"/>
    </source>
</evidence>
<keyword evidence="2" id="KW-1185">Reference proteome</keyword>
<comment type="caution">
    <text evidence="1">The sequence shown here is derived from an EMBL/GenBank/DDBJ whole genome shotgun (WGS) entry which is preliminary data.</text>
</comment>
<dbReference type="EMBL" id="REGN01007997">
    <property type="protein sequence ID" value="RNA04703.1"/>
    <property type="molecule type" value="Genomic_DNA"/>
</dbReference>